<accession>A0A6P5KQJ7</accession>
<feature type="transmembrane region" description="Helical" evidence="10">
    <location>
        <begin position="181"/>
        <end position="208"/>
    </location>
</feature>
<evidence type="ECO:0000256" key="8">
    <source>
        <dbReference type="ARBA" id="ARBA00023224"/>
    </source>
</evidence>
<dbReference type="CDD" id="cd00637">
    <property type="entry name" value="7tm_classA_rhodopsin-like"/>
    <property type="match status" value="1"/>
</dbReference>
<evidence type="ECO:0000256" key="5">
    <source>
        <dbReference type="ARBA" id="ARBA00023040"/>
    </source>
</evidence>
<evidence type="ECO:0000256" key="10">
    <source>
        <dbReference type="SAM" id="Phobius"/>
    </source>
</evidence>
<dbReference type="GO" id="GO:0004930">
    <property type="term" value="F:G protein-coupled receptor activity"/>
    <property type="evidence" value="ECO:0007669"/>
    <property type="project" value="UniProtKB-KW"/>
</dbReference>
<evidence type="ECO:0000256" key="4">
    <source>
        <dbReference type="ARBA" id="ARBA00022989"/>
    </source>
</evidence>
<dbReference type="GeneID" id="110211866"/>
<keyword evidence="6 10" id="KW-0472">Membrane</keyword>
<evidence type="ECO:0000256" key="6">
    <source>
        <dbReference type="ARBA" id="ARBA00023136"/>
    </source>
</evidence>
<evidence type="ECO:0000256" key="3">
    <source>
        <dbReference type="ARBA" id="ARBA00022692"/>
    </source>
</evidence>
<keyword evidence="7 9" id="KW-0675">Receptor</keyword>
<dbReference type="InterPro" id="IPR000276">
    <property type="entry name" value="GPCR_Rhodpsn"/>
</dbReference>
<gene>
    <name evidence="13" type="primary">LOC110211866</name>
</gene>
<keyword evidence="8 9" id="KW-0807">Transducer</keyword>
<comment type="subcellular location">
    <subcellularLocation>
        <location evidence="1">Cell membrane</location>
        <topology evidence="1">Multi-pass membrane protein</topology>
    </subcellularLocation>
</comment>
<dbReference type="PROSITE" id="PS50262">
    <property type="entry name" value="G_PROTEIN_RECEP_F1_2"/>
    <property type="match status" value="1"/>
</dbReference>
<dbReference type="SUPFAM" id="SSF81321">
    <property type="entry name" value="Family A G protein-coupled receptor-like"/>
    <property type="match status" value="1"/>
</dbReference>
<keyword evidence="3 9" id="KW-0812">Transmembrane</keyword>
<dbReference type="PRINTS" id="PR00237">
    <property type="entry name" value="GPCRRHODOPSN"/>
</dbReference>
<dbReference type="InParanoid" id="A0A6P5KQJ7"/>
<feature type="transmembrane region" description="Helical" evidence="10">
    <location>
        <begin position="20"/>
        <end position="46"/>
    </location>
</feature>
<feature type="domain" description="G-protein coupled receptors family 1 profile" evidence="11">
    <location>
        <begin position="37"/>
        <end position="291"/>
    </location>
</feature>
<feature type="transmembrane region" description="Helical" evidence="10">
    <location>
        <begin position="139"/>
        <end position="161"/>
    </location>
</feature>
<dbReference type="Pfam" id="PF00001">
    <property type="entry name" value="7tm_1"/>
    <property type="match status" value="1"/>
</dbReference>
<protein>
    <submittedName>
        <fullName evidence="13">Lysophosphatidic acid receptor 1-A-like</fullName>
    </submittedName>
</protein>
<dbReference type="PROSITE" id="PS00237">
    <property type="entry name" value="G_PROTEIN_RECEP_F1_1"/>
    <property type="match status" value="1"/>
</dbReference>
<sequence length="328" mass="36000">MTLHENCSWNGSQLWSPQLVLVLGIPQVTLNILSLVSNGIVIIVILASRDLHHPIFMLFGNLALSDLLSSSSGLWISVLFLAHPDNTIRGSRDLLVPYALYATSVFSTIYNLVSIGIERYLMVVGGGLRAPVRVSKRKAVTVVLANWTLAVTLGSLPLLSWNVLDSSCQPSELYGPFCINYLIFITIPHCVVALALPLFSYLNIVLVLKKQEAAMESHGGGGSRLAEVPVVRTSIAIWLLTVASYTPFFAGVLVDVAGWHCPEDLYPGFFVFRNVTAIMITLNALGNPVLYTLKVKSLGSKFLLLFSRCSPNNQIQMQDIRDVRTFNP</sequence>
<feature type="transmembrane region" description="Helical" evidence="10">
    <location>
        <begin position="58"/>
        <end position="82"/>
    </location>
</feature>
<evidence type="ECO:0000313" key="13">
    <source>
        <dbReference type="RefSeq" id="XP_020847092.1"/>
    </source>
</evidence>
<dbReference type="AlphaFoldDB" id="A0A6P5KQJ7"/>
<evidence type="ECO:0000256" key="7">
    <source>
        <dbReference type="ARBA" id="ARBA00023170"/>
    </source>
</evidence>
<evidence type="ECO:0000313" key="12">
    <source>
        <dbReference type="Proteomes" id="UP000515140"/>
    </source>
</evidence>
<dbReference type="GO" id="GO:0005886">
    <property type="term" value="C:plasma membrane"/>
    <property type="evidence" value="ECO:0007669"/>
    <property type="project" value="UniProtKB-SubCell"/>
</dbReference>
<comment type="similarity">
    <text evidence="9">Belongs to the G-protein coupled receptor 1 family.</text>
</comment>
<dbReference type="PANTHER" id="PTHR22750">
    <property type="entry name" value="G-PROTEIN COUPLED RECEPTOR"/>
    <property type="match status" value="1"/>
</dbReference>
<evidence type="ECO:0000256" key="1">
    <source>
        <dbReference type="ARBA" id="ARBA00004651"/>
    </source>
</evidence>
<feature type="transmembrane region" description="Helical" evidence="10">
    <location>
        <begin position="270"/>
        <end position="293"/>
    </location>
</feature>
<name>A0A6P5KQJ7_PHACI</name>
<dbReference type="Gene3D" id="1.20.1070.10">
    <property type="entry name" value="Rhodopsin 7-helix transmembrane proteins"/>
    <property type="match status" value="1"/>
</dbReference>
<keyword evidence="2" id="KW-1003">Cell membrane</keyword>
<evidence type="ECO:0000259" key="11">
    <source>
        <dbReference type="PROSITE" id="PS50262"/>
    </source>
</evidence>
<dbReference type="RefSeq" id="XP_020847092.1">
    <property type="nucleotide sequence ID" value="XM_020991433.1"/>
</dbReference>
<feature type="transmembrane region" description="Helical" evidence="10">
    <location>
        <begin position="94"/>
        <end position="113"/>
    </location>
</feature>
<evidence type="ECO:0000256" key="9">
    <source>
        <dbReference type="RuleBase" id="RU000688"/>
    </source>
</evidence>
<keyword evidence="4 10" id="KW-1133">Transmembrane helix</keyword>
<organism evidence="12 13">
    <name type="scientific">Phascolarctos cinereus</name>
    <name type="common">Koala</name>
    <dbReference type="NCBI Taxonomy" id="38626"/>
    <lineage>
        <taxon>Eukaryota</taxon>
        <taxon>Metazoa</taxon>
        <taxon>Chordata</taxon>
        <taxon>Craniata</taxon>
        <taxon>Vertebrata</taxon>
        <taxon>Euteleostomi</taxon>
        <taxon>Mammalia</taxon>
        <taxon>Metatheria</taxon>
        <taxon>Diprotodontia</taxon>
        <taxon>Phascolarctidae</taxon>
        <taxon>Phascolarctos</taxon>
    </lineage>
</organism>
<feature type="transmembrane region" description="Helical" evidence="10">
    <location>
        <begin position="229"/>
        <end position="250"/>
    </location>
</feature>
<keyword evidence="5 9" id="KW-0297">G-protein coupled receptor</keyword>
<reference evidence="13" key="1">
    <citation type="submission" date="2025-08" db="UniProtKB">
        <authorList>
            <consortium name="RefSeq"/>
        </authorList>
    </citation>
    <scope>IDENTIFICATION</scope>
    <source>
        <tissue evidence="13">Spleen</tissue>
    </source>
</reference>
<dbReference type="KEGG" id="pcw:110211866"/>
<dbReference type="InterPro" id="IPR017452">
    <property type="entry name" value="GPCR_Rhodpsn_7TM"/>
</dbReference>
<proteinExistence type="inferred from homology"/>
<keyword evidence="12" id="KW-1185">Reference proteome</keyword>
<dbReference type="Proteomes" id="UP000515140">
    <property type="component" value="Unplaced"/>
</dbReference>
<evidence type="ECO:0000256" key="2">
    <source>
        <dbReference type="ARBA" id="ARBA00022475"/>
    </source>
</evidence>